<dbReference type="AlphaFoldDB" id="A0A1I4EUP0"/>
<dbReference type="Pfam" id="PF23960">
    <property type="entry name" value="DUF7289"/>
    <property type="match status" value="1"/>
</dbReference>
<keyword evidence="1" id="KW-1133">Transmembrane helix</keyword>
<dbReference type="STRING" id="553466.SAMN04487950_2346"/>
<sequence>MRSTDRAVSETLSFVFVFALITMSIGTVYVVGYGGLQDVRDNERITNAERAFDVLADNLQDIYRDGAPGRATELKLADANLRFGTETRMNVSVNNLDGTSSWDSNDISLTPLVYQAGDETALVYEGGMVLRVDPSRTTVKNRVGMVFTEDADVRTAVIPLVQTRSSGERTSVSGSTTVLVRSERSITDVMATRTNPTSETVIGDSRYAVSFEITTDPARAPAWERYLESQIPASWDDDGTDDVCVVSDGTVTCSIAVDQLYVTATRIDMSIE</sequence>
<dbReference type="Proteomes" id="UP000199607">
    <property type="component" value="Unassembled WGS sequence"/>
</dbReference>
<dbReference type="RefSeq" id="WP_089869512.1">
    <property type="nucleotide sequence ID" value="NZ_FOTC01000002.1"/>
</dbReference>
<keyword evidence="3" id="KW-1185">Reference proteome</keyword>
<keyword evidence="1" id="KW-0472">Membrane</keyword>
<evidence type="ECO:0000313" key="2">
    <source>
        <dbReference type="EMBL" id="SFL08247.1"/>
    </source>
</evidence>
<dbReference type="EMBL" id="FOTC01000002">
    <property type="protein sequence ID" value="SFL08247.1"/>
    <property type="molecule type" value="Genomic_DNA"/>
</dbReference>
<name>A0A1I4EUP0_9EURY</name>
<gene>
    <name evidence="2" type="ORF">SAMN04487950_2346</name>
</gene>
<accession>A0A1I4EUP0</accession>
<evidence type="ECO:0000313" key="3">
    <source>
        <dbReference type="Proteomes" id="UP000199607"/>
    </source>
</evidence>
<keyword evidence="1" id="KW-0812">Transmembrane</keyword>
<proteinExistence type="predicted"/>
<evidence type="ECO:0000256" key="1">
    <source>
        <dbReference type="SAM" id="Phobius"/>
    </source>
</evidence>
<protein>
    <submittedName>
        <fullName evidence="2">Uncharacterized protein</fullName>
    </submittedName>
</protein>
<feature type="transmembrane region" description="Helical" evidence="1">
    <location>
        <begin position="12"/>
        <end position="36"/>
    </location>
</feature>
<organism evidence="2 3">
    <name type="scientific">Halogranum rubrum</name>
    <dbReference type="NCBI Taxonomy" id="553466"/>
    <lineage>
        <taxon>Archaea</taxon>
        <taxon>Methanobacteriati</taxon>
        <taxon>Methanobacteriota</taxon>
        <taxon>Stenosarchaea group</taxon>
        <taxon>Halobacteria</taxon>
        <taxon>Halobacteriales</taxon>
        <taxon>Haloferacaceae</taxon>
    </lineage>
</organism>
<dbReference type="InterPro" id="IPR055713">
    <property type="entry name" value="DUF7289"/>
</dbReference>
<reference evidence="3" key="1">
    <citation type="submission" date="2016-10" db="EMBL/GenBank/DDBJ databases">
        <authorList>
            <person name="Varghese N."/>
            <person name="Submissions S."/>
        </authorList>
    </citation>
    <scope>NUCLEOTIDE SEQUENCE [LARGE SCALE GENOMIC DNA]</scope>
    <source>
        <strain evidence="3">CGMCC 1.7738</strain>
    </source>
</reference>